<sequence>MAIGGVTSYFIYKKTNNKFKSWTIGTGVATVIGLAKELIDPLSVSVQFRILETPFLEVSLAPALYFL</sequence>
<evidence type="ECO:0000313" key="1">
    <source>
        <dbReference type="EMBL" id="MEL4454810.1"/>
    </source>
</evidence>
<comment type="caution">
    <text evidence="1">The sequence shown here is derived from an EMBL/GenBank/DDBJ whole genome shotgun (WGS) entry which is preliminary data.</text>
</comment>
<gene>
    <name evidence="1" type="ORF">AABB81_02810</name>
</gene>
<name>A0ABU9L1D1_9FLAO</name>
<accession>A0ABU9L1D1</accession>
<organism evidence="1 2">
    <name type="scientific">Lutimonas vermicola</name>
    <dbReference type="NCBI Taxonomy" id="414288"/>
    <lineage>
        <taxon>Bacteria</taxon>
        <taxon>Pseudomonadati</taxon>
        <taxon>Bacteroidota</taxon>
        <taxon>Flavobacteriia</taxon>
        <taxon>Flavobacteriales</taxon>
        <taxon>Flavobacteriaceae</taxon>
        <taxon>Lutimonas</taxon>
    </lineage>
</organism>
<dbReference type="RefSeq" id="WP_342158449.1">
    <property type="nucleotide sequence ID" value="NZ_JBCDNA010000001.1"/>
</dbReference>
<dbReference type="EMBL" id="JBCDNA010000001">
    <property type="protein sequence ID" value="MEL4454810.1"/>
    <property type="molecule type" value="Genomic_DNA"/>
</dbReference>
<dbReference type="Proteomes" id="UP001474120">
    <property type="component" value="Unassembled WGS sequence"/>
</dbReference>
<keyword evidence="2" id="KW-1185">Reference proteome</keyword>
<reference evidence="1 2" key="1">
    <citation type="submission" date="2024-04" db="EMBL/GenBank/DDBJ databases">
        <title>whole genome sequencing of Lutimonas vermicola strain IMCC1616.</title>
        <authorList>
            <person name="Bae S.S."/>
        </authorList>
    </citation>
    <scope>NUCLEOTIDE SEQUENCE [LARGE SCALE GENOMIC DNA]</scope>
    <source>
        <strain evidence="1 2">IMCC1616</strain>
    </source>
</reference>
<protein>
    <submittedName>
        <fullName evidence="1">Uncharacterized protein</fullName>
    </submittedName>
</protein>
<proteinExistence type="predicted"/>
<evidence type="ECO:0000313" key="2">
    <source>
        <dbReference type="Proteomes" id="UP001474120"/>
    </source>
</evidence>